<evidence type="ECO:0000313" key="1">
    <source>
        <dbReference type="EMBL" id="MUG47941.1"/>
    </source>
</evidence>
<dbReference type="OrthoDB" id="2469976at2"/>
<comment type="caution">
    <text evidence="1">The sequence shown here is derived from an EMBL/GenBank/DDBJ whole genome shotgun (WGS) entry which is preliminary data.</text>
</comment>
<dbReference type="RefSeq" id="WP_155613305.1">
    <property type="nucleotide sequence ID" value="NZ_WNZW01000017.1"/>
</dbReference>
<evidence type="ECO:0000313" key="2">
    <source>
        <dbReference type="Proteomes" id="UP000447876"/>
    </source>
</evidence>
<gene>
    <name evidence="1" type="ORF">GNP95_23650</name>
</gene>
<sequence>MRTINTPQDVDDLLRDGTAPAALAENIAEFFRQLKTELVDDEEDPFRLDQHGPIILLEAEDDLRNLNFAELRGDDLCRTASANEAEGAFVFLAK</sequence>
<name>A0A7X2Z5G2_9BACL</name>
<dbReference type="EMBL" id="WNZW01000017">
    <property type="protein sequence ID" value="MUG47941.1"/>
    <property type="molecule type" value="Genomic_DNA"/>
</dbReference>
<organism evidence="1 2">
    <name type="scientific">Paenibacillus woosongensis</name>
    <dbReference type="NCBI Taxonomy" id="307580"/>
    <lineage>
        <taxon>Bacteria</taxon>
        <taxon>Bacillati</taxon>
        <taxon>Bacillota</taxon>
        <taxon>Bacilli</taxon>
        <taxon>Bacillales</taxon>
        <taxon>Paenibacillaceae</taxon>
        <taxon>Paenibacillus</taxon>
    </lineage>
</organism>
<dbReference type="AlphaFoldDB" id="A0A7X2Z5G2"/>
<protein>
    <submittedName>
        <fullName evidence="1">Uncharacterized protein</fullName>
    </submittedName>
</protein>
<accession>A0A7X2Z5G2</accession>
<reference evidence="1 2" key="1">
    <citation type="submission" date="2019-11" db="EMBL/GenBank/DDBJ databases">
        <title>Draft genome sequences of five Paenibacillus species of dairy origin.</title>
        <authorList>
            <person name="Olajide A.M."/>
            <person name="Chen S."/>
            <person name="Lapointe G."/>
        </authorList>
    </citation>
    <scope>NUCLEOTIDE SEQUENCE [LARGE SCALE GENOMIC DNA]</scope>
    <source>
        <strain evidence="1 2">12CR55</strain>
    </source>
</reference>
<proteinExistence type="predicted"/>
<dbReference type="Proteomes" id="UP000447876">
    <property type="component" value="Unassembled WGS sequence"/>
</dbReference>